<name>A0A1E2UPV7_9GAMM</name>
<gene>
    <name evidence="2" type="ORF">A3196_08500</name>
</gene>
<dbReference type="GO" id="GO:0005509">
    <property type="term" value="F:calcium ion binding"/>
    <property type="evidence" value="ECO:0007669"/>
    <property type="project" value="InterPro"/>
</dbReference>
<protein>
    <recommendedName>
        <fullName evidence="1">EF-hand domain-containing protein</fullName>
    </recommendedName>
</protein>
<comment type="caution">
    <text evidence="2">The sequence shown here is derived from an EMBL/GenBank/DDBJ whole genome shotgun (WGS) entry which is preliminary data.</text>
</comment>
<organism evidence="2 3">
    <name type="scientific">Candidatus Thiodiazotropha endoloripes</name>
    <dbReference type="NCBI Taxonomy" id="1818881"/>
    <lineage>
        <taxon>Bacteria</taxon>
        <taxon>Pseudomonadati</taxon>
        <taxon>Pseudomonadota</taxon>
        <taxon>Gammaproteobacteria</taxon>
        <taxon>Chromatiales</taxon>
        <taxon>Sedimenticolaceae</taxon>
        <taxon>Candidatus Thiodiazotropha</taxon>
    </lineage>
</organism>
<dbReference type="Proteomes" id="UP000094849">
    <property type="component" value="Unassembled WGS sequence"/>
</dbReference>
<evidence type="ECO:0000313" key="3">
    <source>
        <dbReference type="Proteomes" id="UP000094849"/>
    </source>
</evidence>
<dbReference type="InterPro" id="IPR018247">
    <property type="entry name" value="EF_Hand_1_Ca_BS"/>
</dbReference>
<sequence length="119" mass="13183">MPKTNSANQYASLRLPQQGFVEPDVGNGADCGESRSSFQRCWLPVSRIRGAWHGCRESTALQNCWVWVKWVVTLPILDKTEYAAAKAVGVEKVFAEVDTDRSGTINTEEYAAVLEADCE</sequence>
<dbReference type="STRING" id="1818881.A3196_08500"/>
<dbReference type="EMBL" id="LVJZ01000003">
    <property type="protein sequence ID" value="ODB96790.1"/>
    <property type="molecule type" value="Genomic_DNA"/>
</dbReference>
<evidence type="ECO:0000313" key="2">
    <source>
        <dbReference type="EMBL" id="ODB96790.1"/>
    </source>
</evidence>
<feature type="domain" description="EF-hand" evidence="1">
    <location>
        <begin position="85"/>
        <end position="119"/>
    </location>
</feature>
<dbReference type="PROSITE" id="PS50222">
    <property type="entry name" value="EF_HAND_2"/>
    <property type="match status" value="1"/>
</dbReference>
<dbReference type="PROSITE" id="PS00018">
    <property type="entry name" value="EF_HAND_1"/>
    <property type="match status" value="1"/>
</dbReference>
<evidence type="ECO:0000259" key="1">
    <source>
        <dbReference type="PROSITE" id="PS50222"/>
    </source>
</evidence>
<dbReference type="InterPro" id="IPR002048">
    <property type="entry name" value="EF_hand_dom"/>
</dbReference>
<accession>A0A1E2UPV7</accession>
<keyword evidence="3" id="KW-1185">Reference proteome</keyword>
<proteinExistence type="predicted"/>
<dbReference type="AlphaFoldDB" id="A0A1E2UPV7"/>
<reference evidence="2 3" key="1">
    <citation type="submission" date="2016-03" db="EMBL/GenBank/DDBJ databases">
        <title>Chemosynthetic sulphur-oxidizing symbionts of marine invertebrate animals are capable of nitrogen fixation.</title>
        <authorList>
            <person name="Petersen J.M."/>
            <person name="Kemper A."/>
            <person name="Gruber-Vodicka H."/>
            <person name="Cardini U."/>
            <person name="Geest Mvander."/>
            <person name="Kleiner M."/>
            <person name="Bulgheresi S."/>
            <person name="Fussmann M."/>
            <person name="Herbold C."/>
            <person name="Seah B.K.B."/>
            <person name="Antony C.Paul."/>
            <person name="Liu D."/>
            <person name="Belitz A."/>
            <person name="Weber M."/>
        </authorList>
    </citation>
    <scope>NUCLEOTIDE SEQUENCE [LARGE SCALE GENOMIC DNA]</scope>
    <source>
        <strain evidence="2">G_D</strain>
    </source>
</reference>
<dbReference type="SMART" id="SM00054">
    <property type="entry name" value="EFh"/>
    <property type="match status" value="1"/>
</dbReference>